<proteinExistence type="predicted"/>
<keyword evidence="3" id="KW-1185">Reference proteome</keyword>
<dbReference type="InterPro" id="IPR012347">
    <property type="entry name" value="Ferritin-like"/>
</dbReference>
<comment type="caution">
    <text evidence="2">The sequence shown here is derived from an EMBL/GenBank/DDBJ whole genome shotgun (WGS) entry which is preliminary data.</text>
</comment>
<dbReference type="Proteomes" id="UP001500571">
    <property type="component" value="Unassembled WGS sequence"/>
</dbReference>
<dbReference type="InterPro" id="IPR009078">
    <property type="entry name" value="Ferritin-like_SF"/>
</dbReference>
<dbReference type="EMBL" id="BAAAPB010000002">
    <property type="protein sequence ID" value="GAA1962369.1"/>
    <property type="molecule type" value="Genomic_DNA"/>
</dbReference>
<accession>A0ABN2R330</accession>
<dbReference type="Gene3D" id="1.20.1260.10">
    <property type="match status" value="1"/>
</dbReference>
<evidence type="ECO:0000313" key="2">
    <source>
        <dbReference type="EMBL" id="GAA1962369.1"/>
    </source>
</evidence>
<reference evidence="2 3" key="1">
    <citation type="journal article" date="2019" name="Int. J. Syst. Evol. Microbiol.">
        <title>The Global Catalogue of Microorganisms (GCM) 10K type strain sequencing project: providing services to taxonomists for standard genome sequencing and annotation.</title>
        <authorList>
            <consortium name="The Broad Institute Genomics Platform"/>
            <consortium name="The Broad Institute Genome Sequencing Center for Infectious Disease"/>
            <person name="Wu L."/>
            <person name="Ma J."/>
        </authorList>
    </citation>
    <scope>NUCLEOTIDE SEQUENCE [LARGE SCALE GENOMIC DNA]</scope>
    <source>
        <strain evidence="2 3">JCM 15309</strain>
    </source>
</reference>
<dbReference type="CDD" id="cd00657">
    <property type="entry name" value="Ferritin_like"/>
    <property type="match status" value="1"/>
</dbReference>
<dbReference type="SUPFAM" id="SSF47240">
    <property type="entry name" value="Ferritin-like"/>
    <property type="match status" value="1"/>
</dbReference>
<feature type="domain" description="DUF4439" evidence="1">
    <location>
        <begin position="8"/>
        <end position="141"/>
    </location>
</feature>
<sequence>MTTTVTPLQTALAAEHAAVYVYGVLGGRASRTGATDLSRAVRSAYESHRARRDRLQALIADAGEEPVGPAPAYATPRRIDTPAGIRRAALELERSCQETYAWVVSQTHDGARSWAVDALKDGAVRGLTFRGTPETFPGIRELTDHSKGLDTRP</sequence>
<dbReference type="InterPro" id="IPR029447">
    <property type="entry name" value="DUF4439"/>
</dbReference>
<protein>
    <submittedName>
        <fullName evidence="2">Ferritin-like domain-containing protein</fullName>
    </submittedName>
</protein>
<evidence type="ECO:0000259" key="1">
    <source>
        <dbReference type="Pfam" id="PF14530"/>
    </source>
</evidence>
<evidence type="ECO:0000313" key="3">
    <source>
        <dbReference type="Proteomes" id="UP001500571"/>
    </source>
</evidence>
<dbReference type="Pfam" id="PF14530">
    <property type="entry name" value="DUF4439"/>
    <property type="match status" value="1"/>
</dbReference>
<gene>
    <name evidence="2" type="ORF">GCM10009798_22660</name>
</gene>
<dbReference type="RefSeq" id="WP_344044943.1">
    <property type="nucleotide sequence ID" value="NZ_BAAAPB010000002.1"/>
</dbReference>
<name>A0ABN2R330_9ACTN</name>
<organism evidence="2 3">
    <name type="scientific">Nocardioides panacihumi</name>
    <dbReference type="NCBI Taxonomy" id="400774"/>
    <lineage>
        <taxon>Bacteria</taxon>
        <taxon>Bacillati</taxon>
        <taxon>Actinomycetota</taxon>
        <taxon>Actinomycetes</taxon>
        <taxon>Propionibacteriales</taxon>
        <taxon>Nocardioidaceae</taxon>
        <taxon>Nocardioides</taxon>
    </lineage>
</organism>